<sequence>MPDKKKILLVTRDQFGYHVDPYAYARELTRHFEVTYFCWDYGRPRVEAPGVEVIYSNRNGNLVVRNLRFLRELRDRIPDFAVTLIFYFTGASLVLPGMGHLKDRLICDVRTGSVSGKVTQRLSLNTLLKAEVKAFRYQSFISESLGKSLGFTRFNVLPLGASITAAAPRSYDTLHLIYVGTLEGRHLDESIVGLGKFYQRHTGVACKYTIVGSGSEADVQKVRTAIARYGLEEIVEMTGFIQRDKIGTYLGRANVGVSYVPITDYYNFQPVTKTYEYFLAGLPVIATATHEHKLIVEPHNGVLIESTPESFAEGLEEVYRRRSEYSAAVIRARAAHFSYAHIVDTRLVLYLRAVLGEKATTATDSRRRENISPP</sequence>
<dbReference type="RefSeq" id="WP_183496731.1">
    <property type="nucleotide sequence ID" value="NZ_JACIFF010000008.1"/>
</dbReference>
<dbReference type="Gene3D" id="3.40.50.2000">
    <property type="entry name" value="Glycogen Phosphorylase B"/>
    <property type="match status" value="1"/>
</dbReference>
<dbReference type="AlphaFoldDB" id="A0A840E4E8"/>
<evidence type="ECO:0000313" key="1">
    <source>
        <dbReference type="EMBL" id="MBB4080494.1"/>
    </source>
</evidence>
<accession>A0A840E4E8</accession>
<dbReference type="PANTHER" id="PTHR12526:SF630">
    <property type="entry name" value="GLYCOSYLTRANSFERASE"/>
    <property type="match status" value="1"/>
</dbReference>
<gene>
    <name evidence="1" type="ORF">GGR28_003128</name>
</gene>
<name>A0A840E4E8_9BACT</name>
<dbReference type="GO" id="GO:0016740">
    <property type="term" value="F:transferase activity"/>
    <property type="evidence" value="ECO:0007669"/>
    <property type="project" value="UniProtKB-KW"/>
</dbReference>
<proteinExistence type="predicted"/>
<dbReference type="EMBL" id="JACIFF010000008">
    <property type="protein sequence ID" value="MBB4080494.1"/>
    <property type="molecule type" value="Genomic_DNA"/>
</dbReference>
<organism evidence="1 2">
    <name type="scientific">Neolewinella aquimaris</name>
    <dbReference type="NCBI Taxonomy" id="1835722"/>
    <lineage>
        <taxon>Bacteria</taxon>
        <taxon>Pseudomonadati</taxon>
        <taxon>Bacteroidota</taxon>
        <taxon>Saprospiria</taxon>
        <taxon>Saprospirales</taxon>
        <taxon>Lewinellaceae</taxon>
        <taxon>Neolewinella</taxon>
    </lineage>
</organism>
<protein>
    <submittedName>
        <fullName evidence="1">Glycosyltransferase involved in cell wall biosynthesis</fullName>
    </submittedName>
</protein>
<evidence type="ECO:0000313" key="2">
    <source>
        <dbReference type="Proteomes" id="UP000576209"/>
    </source>
</evidence>
<keyword evidence="1" id="KW-0808">Transferase</keyword>
<dbReference type="Proteomes" id="UP000576209">
    <property type="component" value="Unassembled WGS sequence"/>
</dbReference>
<keyword evidence="2" id="KW-1185">Reference proteome</keyword>
<reference evidence="1 2" key="1">
    <citation type="submission" date="2020-08" db="EMBL/GenBank/DDBJ databases">
        <title>Genomic Encyclopedia of Type Strains, Phase IV (KMG-IV): sequencing the most valuable type-strain genomes for metagenomic binning, comparative biology and taxonomic classification.</title>
        <authorList>
            <person name="Goeker M."/>
        </authorList>
    </citation>
    <scope>NUCLEOTIDE SEQUENCE [LARGE SCALE GENOMIC DNA]</scope>
    <source>
        <strain evidence="1 2">DSM 105137</strain>
    </source>
</reference>
<dbReference type="Pfam" id="PF13692">
    <property type="entry name" value="Glyco_trans_1_4"/>
    <property type="match status" value="1"/>
</dbReference>
<dbReference type="PANTHER" id="PTHR12526">
    <property type="entry name" value="GLYCOSYLTRANSFERASE"/>
    <property type="match status" value="1"/>
</dbReference>
<comment type="caution">
    <text evidence="1">The sequence shown here is derived from an EMBL/GenBank/DDBJ whole genome shotgun (WGS) entry which is preliminary data.</text>
</comment>
<dbReference type="SUPFAM" id="SSF53756">
    <property type="entry name" value="UDP-Glycosyltransferase/glycogen phosphorylase"/>
    <property type="match status" value="1"/>
</dbReference>